<evidence type="ECO:0000313" key="2">
    <source>
        <dbReference type="Proteomes" id="UP000610846"/>
    </source>
</evidence>
<comment type="caution">
    <text evidence="1">The sequence shown here is derived from an EMBL/GenBank/DDBJ whole genome shotgun (WGS) entry which is preliminary data.</text>
</comment>
<proteinExistence type="predicted"/>
<dbReference type="Pfam" id="PF18844">
    <property type="entry name" value="baeRF_family2"/>
    <property type="match status" value="1"/>
</dbReference>
<name>A0A927J073_9MICO</name>
<dbReference type="AlphaFoldDB" id="A0A927J073"/>
<protein>
    <recommendedName>
        <fullName evidence="3">Peptide chain release factor 1</fullName>
    </recommendedName>
</protein>
<dbReference type="InterPro" id="IPR040701">
    <property type="entry name" value="Bact_RF_family2"/>
</dbReference>
<evidence type="ECO:0000313" key="1">
    <source>
        <dbReference type="EMBL" id="MBD8079342.1"/>
    </source>
</evidence>
<dbReference type="Proteomes" id="UP000610846">
    <property type="component" value="Unassembled WGS sequence"/>
</dbReference>
<gene>
    <name evidence="1" type="ORF">IF651_09785</name>
</gene>
<reference evidence="1" key="1">
    <citation type="journal article" date="2018" name="Curr. Microbiol.">
        <title>Cellulosimicrobium arenosum sp. nov., Isolated from Marine Sediment Sand.</title>
        <authorList>
            <person name="Oh M."/>
            <person name="Kim J.H."/>
            <person name="Yoon J.H."/>
            <person name="Schumann P."/>
            <person name="Kim W."/>
        </authorList>
    </citation>
    <scope>NUCLEOTIDE SEQUENCE</scope>
    <source>
        <strain evidence="1">KCTC 49039</strain>
    </source>
</reference>
<reference evidence="1" key="2">
    <citation type="submission" date="2020-09" db="EMBL/GenBank/DDBJ databases">
        <authorList>
            <person name="Yu Y."/>
        </authorList>
    </citation>
    <scope>NUCLEOTIDE SEQUENCE</scope>
    <source>
        <strain evidence="1">KCTC 49039</strain>
    </source>
</reference>
<accession>A0A927J073</accession>
<keyword evidence="2" id="KW-1185">Reference proteome</keyword>
<dbReference type="InterPro" id="IPR042226">
    <property type="entry name" value="eFR1_2_sf"/>
</dbReference>
<organism evidence="1 2">
    <name type="scientific">Cellulosimicrobium arenosum</name>
    <dbReference type="NCBI Taxonomy" id="2708133"/>
    <lineage>
        <taxon>Bacteria</taxon>
        <taxon>Bacillati</taxon>
        <taxon>Actinomycetota</taxon>
        <taxon>Actinomycetes</taxon>
        <taxon>Micrococcales</taxon>
        <taxon>Promicromonosporaceae</taxon>
        <taxon>Cellulosimicrobium</taxon>
    </lineage>
</organism>
<dbReference type="RefSeq" id="WP_191828909.1">
    <property type="nucleotide sequence ID" value="NZ_JACYHB010000006.1"/>
</dbReference>
<dbReference type="Gene3D" id="3.30.420.60">
    <property type="entry name" value="eRF1 domain 2"/>
    <property type="match status" value="1"/>
</dbReference>
<sequence length="399" mass="42945">MKIDWLKPLLGHPGPFATVYIDATRANEAGDREVENRWKGVRRQLHHDGAPDAVLDAVEDAVLRPTRVPGTHGRVLIADDGGILVDRVLKDPPAQTKGTWSHVPALLQAARAADESVDYVRVVVDRQGADLTWSVAGGHLPYQEAESVEGGHDVINKVRTGGLSHKRIEARAEDSWERNAEAVATELERQAADLRPELVLLTGDVRAVPLVRGALNKNVEDLVVEVPGGGRGAGINTAAFEANVSDALDSFRERRREKVLAEFRQEQGRESGAVTSVDDVATVLSRGQVTELVLADEYGQDSELDSRTLWIGPSPLHIAVSKAQLRDLGVSESIEELPATVALVRAAIGQDAGLTFAPEGSVELIEGVGATLRWTDEGTPREVAATMSGDDARLRGEVI</sequence>
<evidence type="ECO:0008006" key="3">
    <source>
        <dbReference type="Google" id="ProtNLM"/>
    </source>
</evidence>
<dbReference type="EMBL" id="JACYHB010000006">
    <property type="protein sequence ID" value="MBD8079342.1"/>
    <property type="molecule type" value="Genomic_DNA"/>
</dbReference>